<accession>A0ACC3CVH7</accession>
<feature type="non-terminal residue" evidence="1">
    <location>
        <position position="58"/>
    </location>
</feature>
<name>A0ACC3CVH7_9PEZI</name>
<organism evidence="1 2">
    <name type="scientific">Coniosporium uncinatum</name>
    <dbReference type="NCBI Taxonomy" id="93489"/>
    <lineage>
        <taxon>Eukaryota</taxon>
        <taxon>Fungi</taxon>
        <taxon>Dikarya</taxon>
        <taxon>Ascomycota</taxon>
        <taxon>Pezizomycotina</taxon>
        <taxon>Dothideomycetes</taxon>
        <taxon>Dothideomycetes incertae sedis</taxon>
        <taxon>Coniosporium</taxon>
    </lineage>
</organism>
<gene>
    <name evidence="1" type="ORF">LTS18_014518</name>
</gene>
<dbReference type="EMBL" id="JAWDJW010010998">
    <property type="protein sequence ID" value="KAK3045124.1"/>
    <property type="molecule type" value="Genomic_DNA"/>
</dbReference>
<keyword evidence="2" id="KW-1185">Reference proteome</keyword>
<reference evidence="1" key="1">
    <citation type="submission" date="2024-09" db="EMBL/GenBank/DDBJ databases">
        <title>Black Yeasts Isolated from many extreme environments.</title>
        <authorList>
            <person name="Coleine C."/>
            <person name="Stajich J.E."/>
            <person name="Selbmann L."/>
        </authorList>
    </citation>
    <scope>NUCLEOTIDE SEQUENCE</scope>
    <source>
        <strain evidence="1">CCFEE 5737</strain>
    </source>
</reference>
<comment type="caution">
    <text evidence="1">The sequence shown here is derived from an EMBL/GenBank/DDBJ whole genome shotgun (WGS) entry which is preliminary data.</text>
</comment>
<evidence type="ECO:0000313" key="2">
    <source>
        <dbReference type="Proteomes" id="UP001186974"/>
    </source>
</evidence>
<dbReference type="Proteomes" id="UP001186974">
    <property type="component" value="Unassembled WGS sequence"/>
</dbReference>
<proteinExistence type="predicted"/>
<sequence length="58" mass="5964">MVAKTAMTPSIRLDSADAPGDGGNGCRSARTAPSKDTARHAHTGLTVPSNTWAKVAQE</sequence>
<protein>
    <submittedName>
        <fullName evidence="1">Uncharacterized protein</fullName>
    </submittedName>
</protein>
<evidence type="ECO:0000313" key="1">
    <source>
        <dbReference type="EMBL" id="KAK3045124.1"/>
    </source>
</evidence>